<feature type="domain" description="Mce/MlaD" evidence="2">
    <location>
        <begin position="36"/>
        <end position="113"/>
    </location>
</feature>
<feature type="non-terminal residue" evidence="3">
    <location>
        <position position="128"/>
    </location>
</feature>
<name>A0A382W137_9ZZZZ</name>
<proteinExistence type="predicted"/>
<keyword evidence="1" id="KW-0812">Transmembrane</keyword>
<gene>
    <name evidence="3" type="ORF">METZ01_LOCUS404715</name>
</gene>
<dbReference type="PANTHER" id="PTHR33371">
    <property type="entry name" value="INTERMEMBRANE PHOSPHOLIPID TRANSPORT SYSTEM BINDING PROTEIN MLAD-RELATED"/>
    <property type="match status" value="1"/>
</dbReference>
<dbReference type="EMBL" id="UINC01155798">
    <property type="protein sequence ID" value="SVD51861.1"/>
    <property type="molecule type" value="Genomic_DNA"/>
</dbReference>
<evidence type="ECO:0000313" key="3">
    <source>
        <dbReference type="EMBL" id="SVD51861.1"/>
    </source>
</evidence>
<reference evidence="3" key="1">
    <citation type="submission" date="2018-05" db="EMBL/GenBank/DDBJ databases">
        <authorList>
            <person name="Lanie J.A."/>
            <person name="Ng W.-L."/>
            <person name="Kazmierczak K.M."/>
            <person name="Andrzejewski T.M."/>
            <person name="Davidsen T.M."/>
            <person name="Wayne K.J."/>
            <person name="Tettelin H."/>
            <person name="Glass J.I."/>
            <person name="Rusch D."/>
            <person name="Podicherti R."/>
            <person name="Tsui H.-C.T."/>
            <person name="Winkler M.E."/>
        </authorList>
    </citation>
    <scope>NUCLEOTIDE SEQUENCE</scope>
</reference>
<dbReference type="PANTHER" id="PTHR33371:SF4">
    <property type="entry name" value="INTERMEMBRANE PHOSPHOLIPID TRANSPORT SYSTEM BINDING PROTEIN MLAD"/>
    <property type="match status" value="1"/>
</dbReference>
<keyword evidence="1" id="KW-1133">Transmembrane helix</keyword>
<dbReference type="InterPro" id="IPR003399">
    <property type="entry name" value="Mce/MlaD"/>
</dbReference>
<accession>A0A382W137</accession>
<evidence type="ECO:0000256" key="1">
    <source>
        <dbReference type="SAM" id="Phobius"/>
    </source>
</evidence>
<protein>
    <recommendedName>
        <fullName evidence="2">Mce/MlaD domain-containing protein</fullName>
    </recommendedName>
</protein>
<feature type="transmembrane region" description="Helical" evidence="1">
    <location>
        <begin position="6"/>
        <end position="27"/>
    </location>
</feature>
<dbReference type="AlphaFoldDB" id="A0A382W137"/>
<sequence>MKTSRLFWIGLIFVLCGVAFVAGLLYIQDISIKKSKYTFTVMFENVQGLHVGDQVDMLGKKIGKVTKTRFMAQKIAVELAIDNNFSFSIPIDSKIEVKSEGIIGSKYISITPGYNRKDYILPGTIVEG</sequence>
<keyword evidence="1" id="KW-0472">Membrane</keyword>
<dbReference type="Pfam" id="PF02470">
    <property type="entry name" value="MlaD"/>
    <property type="match status" value="1"/>
</dbReference>
<organism evidence="3">
    <name type="scientific">marine metagenome</name>
    <dbReference type="NCBI Taxonomy" id="408172"/>
    <lineage>
        <taxon>unclassified sequences</taxon>
        <taxon>metagenomes</taxon>
        <taxon>ecological metagenomes</taxon>
    </lineage>
</organism>
<dbReference type="InterPro" id="IPR052336">
    <property type="entry name" value="MlaD_Phospholipid_Transporter"/>
</dbReference>
<evidence type="ECO:0000259" key="2">
    <source>
        <dbReference type="Pfam" id="PF02470"/>
    </source>
</evidence>